<accession>A0A0W1SLP3</accession>
<dbReference type="EMBL" id="LOPV01000192">
    <property type="protein sequence ID" value="KTG27116.1"/>
    <property type="molecule type" value="Genomic_DNA"/>
</dbReference>
<evidence type="ECO:0000313" key="2">
    <source>
        <dbReference type="Proteomes" id="UP000053157"/>
    </source>
</evidence>
<gene>
    <name evidence="1" type="ORF">AUR66_14905</name>
</gene>
<proteinExistence type="predicted"/>
<evidence type="ECO:0000313" key="1">
    <source>
        <dbReference type="EMBL" id="KTG27116.1"/>
    </source>
</evidence>
<dbReference type="Proteomes" id="UP000053157">
    <property type="component" value="Unassembled WGS sequence"/>
</dbReference>
<protein>
    <submittedName>
        <fullName evidence="1">Uncharacterized protein</fullName>
    </submittedName>
</protein>
<sequence length="63" mass="7191">MTAQAKKLLVKVTHQRVAVLAQVTVLRVAHQCQRMGRLEMAEQVPKMELQNPLNQEKIQSNIL</sequence>
<dbReference type="AlphaFoldDB" id="A0A0W1SLP3"/>
<comment type="caution">
    <text evidence="1">The sequence shown here is derived from an EMBL/GenBank/DDBJ whole genome shotgun (WGS) entry which is preliminary data.</text>
</comment>
<reference evidence="1 2" key="1">
    <citation type="submission" date="2015-12" db="EMBL/GenBank/DDBJ databases">
        <title>Haloferax profundi sp. nov. isolated from the Discovery deep brine-seawater interface in the Red Sea.</title>
        <authorList>
            <person name="Zhang G."/>
            <person name="Stingl U."/>
            <person name="Rashid M."/>
        </authorList>
    </citation>
    <scope>NUCLEOTIDE SEQUENCE [LARGE SCALE GENOMIC DNA]</scope>
    <source>
        <strain evidence="1 2">SB29</strain>
    </source>
</reference>
<name>A0A0W1SLP3_9EURY</name>
<organism evidence="1 2">
    <name type="scientific">Haloferax profundi</name>
    <dbReference type="NCBI Taxonomy" id="1544718"/>
    <lineage>
        <taxon>Archaea</taxon>
        <taxon>Methanobacteriati</taxon>
        <taxon>Methanobacteriota</taxon>
        <taxon>Stenosarchaea group</taxon>
        <taxon>Halobacteria</taxon>
        <taxon>Halobacteriales</taxon>
        <taxon>Haloferacaceae</taxon>
        <taxon>Haloferax</taxon>
    </lineage>
</organism>
<keyword evidence="2" id="KW-1185">Reference proteome</keyword>